<feature type="transmembrane region" description="Helical" evidence="1">
    <location>
        <begin position="267"/>
        <end position="287"/>
    </location>
</feature>
<dbReference type="AlphaFoldDB" id="A0A0G0BQU6"/>
<sequence>MFIGLFMALIVIRVSSASMIAPTTETHYYSYSVREDGSANVWLRIDELQTSSKERIYTLELPKKTKGEVKAWYRDNVNCVYPMKGVEEGSIGVESDLSYQRFPCIEKTNEWQELKTEQKGDKISVFIPKSKVATNQYDQTMSLGLSFNMENITNKKWWGREIKVETPKFENYISYLSVGVDLPAGVYLRDEQSGPANWGEMMNSKAVMSLDSRGIGDMDNQVFNPLIFDSAGEGQIVKDKSNIPPGESLVFSLMSATSMWKLYTKEIGFMFGAVFVLILVASALLRLIIGRKPIWWYMAIMLLASIFFIIIIWLFTVYKSLFYDYPAPFTNFNESVDMTAPAVEILPQGE</sequence>
<feature type="signal peptide" evidence="2">
    <location>
        <begin position="1"/>
        <end position="20"/>
    </location>
</feature>
<organism evidence="3 4">
    <name type="scientific">Candidatus Roizmanbacteria bacterium GW2011_GWA2_35_19</name>
    <dbReference type="NCBI Taxonomy" id="1618478"/>
    <lineage>
        <taxon>Bacteria</taxon>
        <taxon>Candidatus Roizmaniibacteriota</taxon>
    </lineage>
</organism>
<accession>A0A0G0BQU6</accession>
<feature type="transmembrane region" description="Helical" evidence="1">
    <location>
        <begin position="294"/>
        <end position="315"/>
    </location>
</feature>
<protein>
    <submittedName>
        <fullName evidence="3">Uncharacterized protein</fullName>
    </submittedName>
</protein>
<evidence type="ECO:0000313" key="3">
    <source>
        <dbReference type="EMBL" id="KKP71859.1"/>
    </source>
</evidence>
<proteinExistence type="predicted"/>
<reference evidence="3 4" key="1">
    <citation type="journal article" date="2015" name="Nature">
        <title>rRNA introns, odd ribosomes, and small enigmatic genomes across a large radiation of phyla.</title>
        <authorList>
            <person name="Brown C.T."/>
            <person name="Hug L.A."/>
            <person name="Thomas B.C."/>
            <person name="Sharon I."/>
            <person name="Castelle C.J."/>
            <person name="Singh A."/>
            <person name="Wilkins M.J."/>
            <person name="Williams K.H."/>
            <person name="Banfield J.F."/>
        </authorList>
    </citation>
    <scope>NUCLEOTIDE SEQUENCE [LARGE SCALE GENOMIC DNA]</scope>
</reference>
<keyword evidence="1" id="KW-0472">Membrane</keyword>
<evidence type="ECO:0000256" key="2">
    <source>
        <dbReference type="SAM" id="SignalP"/>
    </source>
</evidence>
<gene>
    <name evidence="3" type="ORF">UR68_C0025G0004</name>
</gene>
<evidence type="ECO:0000313" key="4">
    <source>
        <dbReference type="Proteomes" id="UP000034457"/>
    </source>
</evidence>
<dbReference type="STRING" id="1618478.UR68_C0025G0004"/>
<keyword evidence="2" id="KW-0732">Signal</keyword>
<keyword evidence="1" id="KW-0812">Transmembrane</keyword>
<dbReference type="Proteomes" id="UP000034457">
    <property type="component" value="Unassembled WGS sequence"/>
</dbReference>
<keyword evidence="1" id="KW-1133">Transmembrane helix</keyword>
<comment type="caution">
    <text evidence="3">The sequence shown here is derived from an EMBL/GenBank/DDBJ whole genome shotgun (WGS) entry which is preliminary data.</text>
</comment>
<evidence type="ECO:0000256" key="1">
    <source>
        <dbReference type="SAM" id="Phobius"/>
    </source>
</evidence>
<dbReference type="EMBL" id="LBQC01000025">
    <property type="protein sequence ID" value="KKP71859.1"/>
    <property type="molecule type" value="Genomic_DNA"/>
</dbReference>
<feature type="chain" id="PRO_5002531517" evidence="2">
    <location>
        <begin position="21"/>
        <end position="350"/>
    </location>
</feature>
<name>A0A0G0BQU6_9BACT</name>